<dbReference type="AlphaFoldDB" id="A0AAV4D9W8"/>
<feature type="compositionally biased region" description="Low complexity" evidence="1">
    <location>
        <begin position="64"/>
        <end position="98"/>
    </location>
</feature>
<reference evidence="2 3" key="1">
    <citation type="journal article" date="2021" name="Elife">
        <title>Chloroplast acquisition without the gene transfer in kleptoplastic sea slugs, Plakobranchus ocellatus.</title>
        <authorList>
            <person name="Maeda T."/>
            <person name="Takahashi S."/>
            <person name="Yoshida T."/>
            <person name="Shimamura S."/>
            <person name="Takaki Y."/>
            <person name="Nagai Y."/>
            <person name="Toyoda A."/>
            <person name="Suzuki Y."/>
            <person name="Arimoto A."/>
            <person name="Ishii H."/>
            <person name="Satoh N."/>
            <person name="Nishiyama T."/>
            <person name="Hasebe M."/>
            <person name="Maruyama T."/>
            <person name="Minagawa J."/>
            <person name="Obokata J."/>
            <person name="Shigenobu S."/>
        </authorList>
    </citation>
    <scope>NUCLEOTIDE SEQUENCE [LARGE SCALE GENOMIC DNA]</scope>
</reference>
<dbReference type="Proteomes" id="UP000735302">
    <property type="component" value="Unassembled WGS sequence"/>
</dbReference>
<organism evidence="2 3">
    <name type="scientific">Plakobranchus ocellatus</name>
    <dbReference type="NCBI Taxonomy" id="259542"/>
    <lineage>
        <taxon>Eukaryota</taxon>
        <taxon>Metazoa</taxon>
        <taxon>Spiralia</taxon>
        <taxon>Lophotrochozoa</taxon>
        <taxon>Mollusca</taxon>
        <taxon>Gastropoda</taxon>
        <taxon>Heterobranchia</taxon>
        <taxon>Euthyneura</taxon>
        <taxon>Panpulmonata</taxon>
        <taxon>Sacoglossa</taxon>
        <taxon>Placobranchoidea</taxon>
        <taxon>Plakobranchidae</taxon>
        <taxon>Plakobranchus</taxon>
    </lineage>
</organism>
<evidence type="ECO:0000313" key="2">
    <source>
        <dbReference type="EMBL" id="GFO41042.1"/>
    </source>
</evidence>
<evidence type="ECO:0000256" key="1">
    <source>
        <dbReference type="SAM" id="MobiDB-lite"/>
    </source>
</evidence>
<keyword evidence="3" id="KW-1185">Reference proteome</keyword>
<protein>
    <submittedName>
        <fullName evidence="2">Uncharacterized protein</fullName>
    </submittedName>
</protein>
<accession>A0AAV4D9W8</accession>
<name>A0AAV4D9W8_9GAST</name>
<gene>
    <name evidence="2" type="ORF">PoB_006754700</name>
</gene>
<sequence length="162" mass="17389">MDNSMVPFFCVPSARVLAKIAASLLHTPVSIDAVIRPAVKSSAEKSPHHANFFRKYVSNYKNSSTSSSTSASTSASSSTSTNSTSTTTTTTTTTSSSTRPAPPPLLLLLLLISIRTTEWDFSAVARKTEFISVKFTESFSGQNRKLTALDVDISAHLSHTLE</sequence>
<feature type="region of interest" description="Disordered" evidence="1">
    <location>
        <begin position="64"/>
        <end position="100"/>
    </location>
</feature>
<comment type="caution">
    <text evidence="2">The sequence shown here is derived from an EMBL/GenBank/DDBJ whole genome shotgun (WGS) entry which is preliminary data.</text>
</comment>
<dbReference type="EMBL" id="BLXT01007646">
    <property type="protein sequence ID" value="GFO41042.1"/>
    <property type="molecule type" value="Genomic_DNA"/>
</dbReference>
<proteinExistence type="predicted"/>
<evidence type="ECO:0000313" key="3">
    <source>
        <dbReference type="Proteomes" id="UP000735302"/>
    </source>
</evidence>